<dbReference type="InterPro" id="IPR021765">
    <property type="entry name" value="UstYa-like"/>
</dbReference>
<gene>
    <name evidence="6" type="ORF">EKO27_g8526</name>
</gene>
<evidence type="ECO:0000256" key="4">
    <source>
        <dbReference type="SAM" id="MobiDB-lite"/>
    </source>
</evidence>
<keyword evidence="5" id="KW-0472">Membrane</keyword>
<evidence type="ECO:0000256" key="5">
    <source>
        <dbReference type="SAM" id="Phobius"/>
    </source>
</evidence>
<keyword evidence="5" id="KW-0812">Transmembrane</keyword>
<evidence type="ECO:0000256" key="3">
    <source>
        <dbReference type="ARBA" id="ARBA00035112"/>
    </source>
</evidence>
<comment type="caution">
    <text evidence="6">The sequence shown here is derived from an EMBL/GenBank/DDBJ whole genome shotgun (WGS) entry which is preliminary data.</text>
</comment>
<comment type="similarity">
    <text evidence="3">Belongs to the ustYa family.</text>
</comment>
<dbReference type="EMBL" id="RYZI01000325">
    <property type="protein sequence ID" value="RWA06582.1"/>
    <property type="molecule type" value="Genomic_DNA"/>
</dbReference>
<name>A0A439CWK0_9PEZI</name>
<dbReference type="GO" id="GO:0016491">
    <property type="term" value="F:oxidoreductase activity"/>
    <property type="evidence" value="ECO:0007669"/>
    <property type="project" value="UniProtKB-KW"/>
</dbReference>
<dbReference type="Proteomes" id="UP000286045">
    <property type="component" value="Unassembled WGS sequence"/>
</dbReference>
<keyword evidence="5" id="KW-1133">Transmembrane helix</keyword>
<dbReference type="STRING" id="363999.A0A439CWK0"/>
<organism evidence="6 7">
    <name type="scientific">Xylaria grammica</name>
    <dbReference type="NCBI Taxonomy" id="363999"/>
    <lineage>
        <taxon>Eukaryota</taxon>
        <taxon>Fungi</taxon>
        <taxon>Dikarya</taxon>
        <taxon>Ascomycota</taxon>
        <taxon>Pezizomycotina</taxon>
        <taxon>Sordariomycetes</taxon>
        <taxon>Xylariomycetidae</taxon>
        <taxon>Xylariales</taxon>
        <taxon>Xylariaceae</taxon>
        <taxon>Xylaria</taxon>
    </lineage>
</organism>
<accession>A0A439CWK0</accession>
<evidence type="ECO:0008006" key="8">
    <source>
        <dbReference type="Google" id="ProtNLM"/>
    </source>
</evidence>
<comment type="pathway">
    <text evidence="1">Mycotoxin biosynthesis.</text>
</comment>
<evidence type="ECO:0000313" key="6">
    <source>
        <dbReference type="EMBL" id="RWA06582.1"/>
    </source>
</evidence>
<evidence type="ECO:0000256" key="1">
    <source>
        <dbReference type="ARBA" id="ARBA00004685"/>
    </source>
</evidence>
<sequence length="220" mass="24649">MPSFPWREENEEAAGLISGSSSPSPKARSYYKKHTSLCRIVAFLTFVVLALASIITVVLLRMNPHKHQELVVSLSLPPQRQTNVTFQPKDIFGREPSVESDKAWDSLFPEGGGYVWFNETDVPKPPMSESRAVISVFHQLHCLEMIRIGYFAAASGNPEDVDQGPGHLSHCFDYLHQAIMCHGDTTLEWVHEGDPGTSGWGYAHRCHDFAAIFSWVERHG</sequence>
<dbReference type="GO" id="GO:0043386">
    <property type="term" value="P:mycotoxin biosynthetic process"/>
    <property type="evidence" value="ECO:0007669"/>
    <property type="project" value="InterPro"/>
</dbReference>
<proteinExistence type="inferred from homology"/>
<keyword evidence="2" id="KW-0560">Oxidoreductase</keyword>
<evidence type="ECO:0000313" key="7">
    <source>
        <dbReference type="Proteomes" id="UP000286045"/>
    </source>
</evidence>
<reference evidence="6 7" key="1">
    <citation type="submission" date="2018-12" db="EMBL/GenBank/DDBJ databases">
        <title>Draft genome sequence of Xylaria grammica IHI A82.</title>
        <authorList>
            <person name="Buettner E."/>
            <person name="Kellner H."/>
        </authorList>
    </citation>
    <scope>NUCLEOTIDE SEQUENCE [LARGE SCALE GENOMIC DNA]</scope>
    <source>
        <strain evidence="6 7">IHI A82</strain>
    </source>
</reference>
<dbReference type="PANTHER" id="PTHR33365">
    <property type="entry name" value="YALI0B05434P"/>
    <property type="match status" value="1"/>
</dbReference>
<keyword evidence="7" id="KW-1185">Reference proteome</keyword>
<feature type="region of interest" description="Disordered" evidence="4">
    <location>
        <begin position="1"/>
        <end position="25"/>
    </location>
</feature>
<dbReference type="Pfam" id="PF11807">
    <property type="entry name" value="UstYa"/>
    <property type="match status" value="1"/>
</dbReference>
<dbReference type="PANTHER" id="PTHR33365:SF11">
    <property type="entry name" value="TAT PATHWAY SIGNAL SEQUENCE"/>
    <property type="match status" value="1"/>
</dbReference>
<dbReference type="AlphaFoldDB" id="A0A439CWK0"/>
<evidence type="ECO:0000256" key="2">
    <source>
        <dbReference type="ARBA" id="ARBA00023002"/>
    </source>
</evidence>
<protein>
    <recommendedName>
        <fullName evidence="8">Oxidase ustYa</fullName>
    </recommendedName>
</protein>
<feature type="transmembrane region" description="Helical" evidence="5">
    <location>
        <begin position="40"/>
        <end position="60"/>
    </location>
</feature>